<evidence type="ECO:0000313" key="4">
    <source>
        <dbReference type="Proteomes" id="UP000013827"/>
    </source>
</evidence>
<dbReference type="PANTHER" id="PTHR16166">
    <property type="entry name" value="VACUOLAR PROTEIN SORTING-ASSOCIATED PROTEIN VPS13"/>
    <property type="match status" value="1"/>
</dbReference>
<dbReference type="InterPro" id="IPR026847">
    <property type="entry name" value="VPS13"/>
</dbReference>
<dbReference type="PaxDb" id="2903-EOD27773"/>
<name>A0A0D3JW88_EMIH1</name>
<dbReference type="GO" id="GO:0045053">
    <property type="term" value="P:protein retention in Golgi apparatus"/>
    <property type="evidence" value="ECO:0007669"/>
    <property type="project" value="TreeGrafter"/>
</dbReference>
<protein>
    <submittedName>
        <fullName evidence="3">Uncharacterized protein</fullName>
    </submittedName>
</protein>
<feature type="region of interest" description="Disordered" evidence="2">
    <location>
        <begin position="2709"/>
        <end position="2744"/>
    </location>
</feature>
<proteinExistence type="inferred from homology"/>
<comment type="similarity">
    <text evidence="1">Belongs to the VPS13 family.</text>
</comment>
<feature type="region of interest" description="Disordered" evidence="2">
    <location>
        <begin position="1869"/>
        <end position="1889"/>
    </location>
</feature>
<evidence type="ECO:0000313" key="3">
    <source>
        <dbReference type="EnsemblProtists" id="EOD27773"/>
    </source>
</evidence>
<keyword evidence="4" id="KW-1185">Reference proteome</keyword>
<accession>A0A0D3JW88</accession>
<feature type="region of interest" description="Disordered" evidence="2">
    <location>
        <begin position="1655"/>
        <end position="1678"/>
    </location>
</feature>
<dbReference type="GO" id="GO:0006623">
    <property type="term" value="P:protein targeting to vacuole"/>
    <property type="evidence" value="ECO:0007669"/>
    <property type="project" value="TreeGrafter"/>
</dbReference>
<feature type="compositionally biased region" description="Low complexity" evidence="2">
    <location>
        <begin position="1925"/>
        <end position="1958"/>
    </location>
</feature>
<reference evidence="4" key="1">
    <citation type="journal article" date="2013" name="Nature">
        <title>Pan genome of the phytoplankton Emiliania underpins its global distribution.</title>
        <authorList>
            <person name="Read B.A."/>
            <person name="Kegel J."/>
            <person name="Klute M.J."/>
            <person name="Kuo A."/>
            <person name="Lefebvre S.C."/>
            <person name="Maumus F."/>
            <person name="Mayer C."/>
            <person name="Miller J."/>
            <person name="Monier A."/>
            <person name="Salamov A."/>
            <person name="Young J."/>
            <person name="Aguilar M."/>
            <person name="Claverie J.M."/>
            <person name="Frickenhaus S."/>
            <person name="Gonzalez K."/>
            <person name="Herman E.K."/>
            <person name="Lin Y.C."/>
            <person name="Napier J."/>
            <person name="Ogata H."/>
            <person name="Sarno A.F."/>
            <person name="Shmutz J."/>
            <person name="Schroeder D."/>
            <person name="de Vargas C."/>
            <person name="Verret F."/>
            <person name="von Dassow P."/>
            <person name="Valentin K."/>
            <person name="Van de Peer Y."/>
            <person name="Wheeler G."/>
            <person name="Dacks J.B."/>
            <person name="Delwiche C.F."/>
            <person name="Dyhrman S.T."/>
            <person name="Glockner G."/>
            <person name="John U."/>
            <person name="Richards T."/>
            <person name="Worden A.Z."/>
            <person name="Zhang X."/>
            <person name="Grigoriev I.V."/>
            <person name="Allen A.E."/>
            <person name="Bidle K."/>
            <person name="Borodovsky M."/>
            <person name="Bowler C."/>
            <person name="Brownlee C."/>
            <person name="Cock J.M."/>
            <person name="Elias M."/>
            <person name="Gladyshev V.N."/>
            <person name="Groth M."/>
            <person name="Guda C."/>
            <person name="Hadaegh A."/>
            <person name="Iglesias-Rodriguez M.D."/>
            <person name="Jenkins J."/>
            <person name="Jones B.M."/>
            <person name="Lawson T."/>
            <person name="Leese F."/>
            <person name="Lindquist E."/>
            <person name="Lobanov A."/>
            <person name="Lomsadze A."/>
            <person name="Malik S.B."/>
            <person name="Marsh M.E."/>
            <person name="Mackinder L."/>
            <person name="Mock T."/>
            <person name="Mueller-Roeber B."/>
            <person name="Pagarete A."/>
            <person name="Parker M."/>
            <person name="Probert I."/>
            <person name="Quesneville H."/>
            <person name="Raines C."/>
            <person name="Rensing S.A."/>
            <person name="Riano-Pachon D.M."/>
            <person name="Richier S."/>
            <person name="Rokitta S."/>
            <person name="Shiraiwa Y."/>
            <person name="Soanes D.M."/>
            <person name="van der Giezen M."/>
            <person name="Wahlund T.M."/>
            <person name="Williams B."/>
            <person name="Wilson W."/>
            <person name="Wolfe G."/>
            <person name="Wurch L.L."/>
        </authorList>
    </citation>
    <scope>NUCLEOTIDE SEQUENCE</scope>
</reference>
<evidence type="ECO:0000256" key="1">
    <source>
        <dbReference type="ARBA" id="ARBA00006545"/>
    </source>
</evidence>
<sequence>MVVSWVAEALLERLIGPYVKKNERKLDLSGGTMVIRGVELRPDVFDSLGLPVTVRGGEVGELEISVPWSKLRTESVVIRVHRLSLLVAPVCEDEWDEPLEASRLAARKERELQALAGTIAPSPEAGGADKSGWVDRLMERVLHNLQVVVTSAVVRLEDYSHSSVPFGVEVAMDSLWFHPAHVDSANEPQAAVKQSADEEPFRQREALVCALCAYVLPAAALPPSLAVDAPAAMRLNAYACLLDPLSFALEAGRVTLRLQLADVAHLAACAAYLGAFERLEAHRRFRPRLGCRPSSHPRAWWRYATDAVRWAIRSRDEPFTWAQIAARARQRRAYVALRAKQLAAGCGLSDAEEVSFSQLRSALSARELHLFDQLAEAAGAARGGRDDVLSDEQRRALAELLEEGDEEPQRLSERLSLHGRLLISELVLVLHAPSEALAADADPDAAGGSTQAGPAALQATLTSCGLNFGVASAAYSADAFFKTLEESRPLMPPLEVDTRAAFVAAGVREWLPLLVERSDDARRGSRWQLSASWQWEPPDGGDDGASHLRVSAHNSEQLQLLANHATASRVGALVAAGLATASHVGGGPLELPGRGEEALSARLTPPVWLLLLEPASAGSRAVCLRAERLVTCARLGRAAPAAGGDEAARGPGVAVSRACGSLACFDLEVGRAQAELLRLSAWRAPLSVLPLAGQAGTSSRCLLLAPLDLTLGLDASLAAAPGDRLRARASLSHAELCITPEAIAAATIAVNLAAADRRTGRKALRHALRQQSHQGEALRSMEAAALAGPAPPPRRLLPALTAAAARLEFEARLDGARLVLESSAQQLLQLEAGPLSLAVSGAPLEPQIGGVGAKAGPRVGAAIEARVSLVRVAVTAPQLVGAGALVALEPAQQQEYGGETMLAAAQEAARAAEATVRVSVAPAPTVEGGAPSLLRLALASPPRLVFGAVSVCLPVGRSLLPTLWTLHSDMDALSRELGAALAAAAAAEADEVALAPPVASPPPAVLDALCGASLAGARVEGGPVSLALSDDAADLIELRLTSLCVTHPPTVAEGDVAAGLHVSIGMLEVQAVATADGAQRLERSLMRTASRAGEPAFAITWRGPSQLQLTTQPMVMRPPGGTVDGIERLHAAGLDFMVELRAMGPPPSASFRRARLTPWVAGAVIGYTQLFAELFLLRPSLNSLSLEVRLLRHVQVNARLEVSVYSASAAAFEPLLEPWDVALTARQQRAQRGGSVFVPGKWSAHADGSALEASLSDTMLTSLLDGRVALLRTLAAPSAAAASRLAAPPVLLRLQNACGARLRYGLQERQGKGKGVSTPVEQSGAELPSAGSTELELPSSPASARDARPLQRLHLSLEVQGAAGSWHRLPPLPLARSGSWALCAVPPPDGARHSPLYVYCVSRPLLLATDGAVGFSLQVRDSLDAAADTHVSLGVVSPGGSIPVPPHLMSARVRVRPAHSSEGRARSGEGAGESDPDGSAYEWPSETASFWLASCSREGEAARTLGRLLLQFPHLAASEALIESWRARLTARVGLQPGEAVLHSCAASLEVDGASGGAARGTLHLTDVRLAFEPAASSQPALRAYWADVRGVHLAAASGPVTAQQSGVPLVVETAGGALWLLRANCPLGEFGEALAGLLPEAALQELRRLVGGEDDAESALEEAGTSEADDAASHEAEAASSVVHRMAAARRDGAGSYEVAVRVASRPALALAGAHSLSAQPPLRTVVVLQPALALESALPYPVQYVLVSPAVLVPATAAGTLPAGGSSAASFLPRGELLQLRLRMGRRWGPVVAEYATDHAGAASGWKPLVASSCSLDDPHGRPAAIHIERQGAGSERTVLCLRVSAPLWLVNETGLPLSYRVRRPRGMAKARNPRTGRTSFGESPSDGLACVEAEQSAPAAGLASTATAMDNARRLGPALGRAATTSRLSTTASATAAARSAASQHAAAAPPSSARGKLLSRAPSLLPPTVPPVVLPAGQLEPQPLHWRGTPSAERMLRLAHVATDGGTPPLPTAGATGGVGAAWSGAFALEPSRDDLVVGVPGRPGLLVDVLVEESDAGLLVCLDAAGVPPYVLHNECGAPLAVRQKGCERQHLAPARGTLPYAWDEPLGERVLLLSPLGDAGALEQYEIAVDALGEPVAHGAPPRFWTVTSLGESHRALRISPRLPTDAARSAELSLSLSFLIASAGLSLVDVRGRRSELAYARAAPIVISAMQSATELEWQLLVTRLQLDNQLPRAGLTTVLLGEAAAEAAPGWLQLNVSRRRTEKRIRELTISLSDTQLQIEEAFLGARPWYVDELSMAEARLSVSHRRLPSVVARQARSGVRLPLSLPNFDGLPLRLRPFERRHIFLERARLQRQLGSHYKAETLRQLHRIVLHVARSGTLNGGGDYAPVAPARNIAQGIAQGGVGLSRGLFHGLTGIVAAPMRGARDGGGVSGFARGLGKGLAGVALKPTAGMLELGAKVSEGIKNTGRPEGAGGACERLRLPRMLYGPAAAIRRYDAVDAAGWGAAQAVEGGRYAAEPLVCCALCAPRGPAEALLLVSVERLMLVHLPHAGGGGGQAAQAVTGLRLEWQVALRDLTELSFDAAGPAVVLCSPELRAGEPRGEGGNAGLEAAAQAARIPTGSKIQVAYSLPPEGGSGFGDMVYATVPMGSVATKVARDWLASELYEPSRRGKIDAACRDRKVAELITAAGASAPADAVFGGRFATGETPRPTTSASEADEGDGGDGGAENMSFDLF</sequence>
<dbReference type="KEGG" id="ehx:EMIHUDRAFT_204733"/>
<dbReference type="GeneID" id="17273319"/>
<dbReference type="EnsemblProtists" id="EOD27773">
    <property type="protein sequence ID" value="EOD27773"/>
    <property type="gene ID" value="EMIHUDRAFT_204733"/>
</dbReference>
<dbReference type="eggNOG" id="KOG1809">
    <property type="taxonomic scope" value="Eukaryota"/>
</dbReference>
<dbReference type="PANTHER" id="PTHR16166:SF93">
    <property type="entry name" value="INTERMEMBRANE LIPID TRANSFER PROTEIN VPS13"/>
    <property type="match status" value="1"/>
</dbReference>
<reference evidence="3" key="2">
    <citation type="submission" date="2024-10" db="UniProtKB">
        <authorList>
            <consortium name="EnsemblProtists"/>
        </authorList>
    </citation>
    <scope>IDENTIFICATION</scope>
</reference>
<dbReference type="HOGENOM" id="CLU_227094_0_0_1"/>
<feature type="region of interest" description="Disordered" evidence="2">
    <location>
        <begin position="1454"/>
        <end position="1481"/>
    </location>
</feature>
<feature type="region of interest" description="Disordered" evidence="2">
    <location>
        <begin position="1309"/>
        <end position="1344"/>
    </location>
</feature>
<dbReference type="RefSeq" id="XP_005780202.1">
    <property type="nucleotide sequence ID" value="XM_005780145.1"/>
</dbReference>
<organism evidence="3 4">
    <name type="scientific">Emiliania huxleyi (strain CCMP1516)</name>
    <dbReference type="NCBI Taxonomy" id="280463"/>
    <lineage>
        <taxon>Eukaryota</taxon>
        <taxon>Haptista</taxon>
        <taxon>Haptophyta</taxon>
        <taxon>Prymnesiophyceae</taxon>
        <taxon>Isochrysidales</taxon>
        <taxon>Noelaerhabdaceae</taxon>
        <taxon>Emiliania</taxon>
    </lineage>
</organism>
<evidence type="ECO:0000256" key="2">
    <source>
        <dbReference type="SAM" id="MobiDB-lite"/>
    </source>
</evidence>
<dbReference type="Proteomes" id="UP000013827">
    <property type="component" value="Unassembled WGS sequence"/>
</dbReference>
<feature type="region of interest" description="Disordered" evidence="2">
    <location>
        <begin position="1925"/>
        <end position="1966"/>
    </location>
</feature>